<dbReference type="EMBL" id="WHJF01000058">
    <property type="protein sequence ID" value="NHZ64621.1"/>
    <property type="molecule type" value="Genomic_DNA"/>
</dbReference>
<protein>
    <submittedName>
        <fullName evidence="1">Uncharacterized protein</fullName>
    </submittedName>
</protein>
<name>A0ABX0MPC5_9BURK</name>
<proteinExistence type="predicted"/>
<keyword evidence="2" id="KW-1185">Reference proteome</keyword>
<evidence type="ECO:0000313" key="2">
    <source>
        <dbReference type="Proteomes" id="UP000610594"/>
    </source>
</evidence>
<dbReference type="Proteomes" id="UP000610594">
    <property type="component" value="Unassembled WGS sequence"/>
</dbReference>
<sequence>MAPGSSYRPRWAPPGSWYLDCCRLCRCPCRCHRRRRSRSWRRPRPAYRRGRRWSARAGARTSVWILSFSKYLRMVINLSLQRQVTRLHHTDDTCGNIYFFRQR</sequence>
<gene>
    <name evidence="1" type="ORF">F1735_20340</name>
</gene>
<accession>A0ABX0MPC5</accession>
<comment type="caution">
    <text evidence="1">The sequence shown here is derived from an EMBL/GenBank/DDBJ whole genome shotgun (WGS) entry which is preliminary data.</text>
</comment>
<reference evidence="1 2" key="1">
    <citation type="submission" date="2019-10" db="EMBL/GenBank/DDBJ databases">
        <title>Taxonomy of Antarctic Massilia spp.: description of Massilia rubra sp. nov., Massilia aquatica sp. nov., Massilia mucilaginosa sp. nov., Massilia frigida sp. nov. isolated from streams, lakes and regoliths.</title>
        <authorList>
            <person name="Holochova P."/>
            <person name="Sedlacek I."/>
            <person name="Kralova S."/>
            <person name="Maslanova I."/>
            <person name="Busse H.-J."/>
            <person name="Stankova E."/>
            <person name="Vrbovska V."/>
            <person name="Kovarovic V."/>
            <person name="Bartak M."/>
            <person name="Svec P."/>
            <person name="Pantucek R."/>
        </authorList>
    </citation>
    <scope>NUCLEOTIDE SEQUENCE [LARGE SCALE GENOMIC DNA]</scope>
    <source>
        <strain evidence="1 2">CCM 8694</strain>
    </source>
</reference>
<evidence type="ECO:0000313" key="1">
    <source>
        <dbReference type="EMBL" id="NHZ64621.1"/>
    </source>
</evidence>
<organism evidence="1 2">
    <name type="scientific">Massilia genomosp. 1</name>
    <dbReference type="NCBI Taxonomy" id="2609280"/>
    <lineage>
        <taxon>Bacteria</taxon>
        <taxon>Pseudomonadati</taxon>
        <taxon>Pseudomonadota</taxon>
        <taxon>Betaproteobacteria</taxon>
        <taxon>Burkholderiales</taxon>
        <taxon>Oxalobacteraceae</taxon>
        <taxon>Telluria group</taxon>
        <taxon>Massilia</taxon>
    </lineage>
</organism>